<feature type="transmembrane region" description="Helical" evidence="2">
    <location>
        <begin position="266"/>
        <end position="290"/>
    </location>
</feature>
<evidence type="ECO:0000256" key="1">
    <source>
        <dbReference type="SAM" id="MobiDB-lite"/>
    </source>
</evidence>
<feature type="compositionally biased region" description="Basic and acidic residues" evidence="1">
    <location>
        <begin position="386"/>
        <end position="396"/>
    </location>
</feature>
<feature type="transmembrane region" description="Helical" evidence="2">
    <location>
        <begin position="151"/>
        <end position="171"/>
    </location>
</feature>
<feature type="transmembrane region" description="Helical" evidence="2">
    <location>
        <begin position="126"/>
        <end position="146"/>
    </location>
</feature>
<name>A0ABX2RHY7_9ACTN</name>
<feature type="transmembrane region" description="Helical" evidence="2">
    <location>
        <begin position="46"/>
        <end position="70"/>
    </location>
</feature>
<accession>A0ABX2RHY7</accession>
<evidence type="ECO:0000313" key="4">
    <source>
        <dbReference type="Proteomes" id="UP000631553"/>
    </source>
</evidence>
<keyword evidence="2" id="KW-0472">Membrane</keyword>
<feature type="region of interest" description="Disordered" evidence="1">
    <location>
        <begin position="302"/>
        <end position="461"/>
    </location>
</feature>
<dbReference type="Proteomes" id="UP000631553">
    <property type="component" value="Unassembled WGS sequence"/>
</dbReference>
<feature type="compositionally biased region" description="Polar residues" evidence="1">
    <location>
        <begin position="352"/>
        <end position="380"/>
    </location>
</feature>
<evidence type="ECO:0000313" key="3">
    <source>
        <dbReference type="EMBL" id="NYF56117.1"/>
    </source>
</evidence>
<sequence length="461" mass="46288">MARLGWGGSVATAVGVAAGVGAAQLGFAYGLGVIDWAPAEPAAAGAAWYASLAWATWIAAVSTIAGAVCAQRLEERGHDGDAEPGGTLRRMTLAVAGAVGALITVLLVAVPARAATVPDTFSPPSLAAGYAAVGVLVGLLTAIWALHTRAVATNVIATVGWIWLLAVVSVADGVLAGRGLATAQLGIWQISTDSARFWLRDYVYWPGVLLAAGSALLIGALAARRTARTAERRLGAAVSGAAGPLLVAVAYFVAVPRLAEVTPAQVSAHFVAPYAVLVGAAGSVLVAALAQRAELRTAARPAMVPRQRTGDLDDRGFDGDLASAGGPFDTPGPSGATRRTAGPTGDPGSGAATRSTVGTATKTATRSDGTTLADSLTGTDSAPADTRPDGTGRPDDGSPVTGTGRTRPARRGPATPPVRDSGAQSTTSTDETAPDPTPETTDPSDAPPATAPRTRPSRRPR</sequence>
<feature type="compositionally biased region" description="Low complexity" evidence="1">
    <location>
        <begin position="399"/>
        <end position="431"/>
    </location>
</feature>
<feature type="transmembrane region" description="Helical" evidence="2">
    <location>
        <begin position="202"/>
        <end position="222"/>
    </location>
</feature>
<comment type="caution">
    <text evidence="3">The sequence shown here is derived from an EMBL/GenBank/DDBJ whole genome shotgun (WGS) entry which is preliminary data.</text>
</comment>
<gene>
    <name evidence="3" type="ORF">HDA35_001948</name>
</gene>
<protein>
    <submittedName>
        <fullName evidence="3">Uncharacterized protein</fullName>
    </submittedName>
</protein>
<proteinExistence type="predicted"/>
<feature type="transmembrane region" description="Helical" evidence="2">
    <location>
        <begin position="91"/>
        <end position="114"/>
    </location>
</feature>
<keyword evidence="2" id="KW-0812">Transmembrane</keyword>
<feature type="compositionally biased region" description="Basic and acidic residues" evidence="1">
    <location>
        <begin position="308"/>
        <end position="318"/>
    </location>
</feature>
<dbReference type="RefSeq" id="WP_179802488.1">
    <property type="nucleotide sequence ID" value="NZ_JACCCQ010000001.1"/>
</dbReference>
<reference evidence="3 4" key="1">
    <citation type="submission" date="2020-07" db="EMBL/GenBank/DDBJ databases">
        <title>Sequencing the genomes of 1000 actinobacteria strains.</title>
        <authorList>
            <person name="Klenk H.-P."/>
        </authorList>
    </citation>
    <scope>NUCLEOTIDE SEQUENCE [LARGE SCALE GENOMIC DNA]</scope>
    <source>
        <strain evidence="3 4">DSM 43814</strain>
    </source>
</reference>
<dbReference type="EMBL" id="JACCCQ010000001">
    <property type="protein sequence ID" value="NYF56117.1"/>
    <property type="molecule type" value="Genomic_DNA"/>
</dbReference>
<keyword evidence="4" id="KW-1185">Reference proteome</keyword>
<evidence type="ECO:0000256" key="2">
    <source>
        <dbReference type="SAM" id="Phobius"/>
    </source>
</evidence>
<feature type="transmembrane region" description="Helical" evidence="2">
    <location>
        <begin position="234"/>
        <end position="254"/>
    </location>
</feature>
<keyword evidence="2" id="KW-1133">Transmembrane helix</keyword>
<organism evidence="3 4">
    <name type="scientific">Micromonospora purpureochromogenes</name>
    <dbReference type="NCBI Taxonomy" id="47872"/>
    <lineage>
        <taxon>Bacteria</taxon>
        <taxon>Bacillati</taxon>
        <taxon>Actinomycetota</taxon>
        <taxon>Actinomycetes</taxon>
        <taxon>Micromonosporales</taxon>
        <taxon>Micromonosporaceae</taxon>
        <taxon>Micromonospora</taxon>
    </lineage>
</organism>